<evidence type="ECO:0000313" key="3">
    <source>
        <dbReference type="Proteomes" id="UP000053789"/>
    </source>
</evidence>
<dbReference type="Gene3D" id="1.10.510.10">
    <property type="entry name" value="Transferase(Phosphotransferase) domain 1"/>
    <property type="match status" value="1"/>
</dbReference>
<feature type="region of interest" description="Disordered" evidence="1">
    <location>
        <begin position="78"/>
        <end position="102"/>
    </location>
</feature>
<evidence type="ECO:0000256" key="1">
    <source>
        <dbReference type="SAM" id="MobiDB-lite"/>
    </source>
</evidence>
<evidence type="ECO:0000313" key="2">
    <source>
        <dbReference type="EMBL" id="KIW94251.1"/>
    </source>
</evidence>
<dbReference type="RefSeq" id="XP_016620920.1">
    <property type="nucleotide sequence ID" value="XM_016763307.1"/>
</dbReference>
<dbReference type="EMBL" id="KN846986">
    <property type="protein sequence ID" value="KIW94251.1"/>
    <property type="molecule type" value="Genomic_DNA"/>
</dbReference>
<reference evidence="2" key="1">
    <citation type="submission" date="2015-01" db="EMBL/GenBank/DDBJ databases">
        <title>The Genome Sequence of Cladophialophora bantiana CBS 173.52.</title>
        <authorList>
            <consortium name="The Broad Institute Genomics Platform"/>
            <person name="Cuomo C."/>
            <person name="de Hoog S."/>
            <person name="Gorbushina A."/>
            <person name="Stielow B."/>
            <person name="Teixiera M."/>
            <person name="Abouelleil A."/>
            <person name="Chapman S.B."/>
            <person name="Priest M."/>
            <person name="Young S.K."/>
            <person name="Wortman J."/>
            <person name="Nusbaum C."/>
            <person name="Birren B."/>
        </authorList>
    </citation>
    <scope>NUCLEOTIDE SEQUENCE [LARGE SCALE GENOMIC DNA]</scope>
    <source>
        <strain evidence="2">CBS 173.52</strain>
    </source>
</reference>
<dbReference type="GeneID" id="27698495"/>
<evidence type="ECO:0008006" key="4">
    <source>
        <dbReference type="Google" id="ProtNLM"/>
    </source>
</evidence>
<feature type="compositionally biased region" description="Low complexity" evidence="1">
    <location>
        <begin position="78"/>
        <end position="88"/>
    </location>
</feature>
<name>A0A0D2EWL3_CLAB1</name>
<dbReference type="Proteomes" id="UP000053789">
    <property type="component" value="Unassembled WGS sequence"/>
</dbReference>
<protein>
    <recommendedName>
        <fullName evidence="4">Protein kinase domain-containing protein</fullName>
    </recommendedName>
</protein>
<organism evidence="2 3">
    <name type="scientific">Cladophialophora bantiana (strain ATCC 10958 / CBS 173.52 / CDC B-1940 / NIH 8579)</name>
    <name type="common">Xylohypha bantiana</name>
    <dbReference type="NCBI Taxonomy" id="1442370"/>
    <lineage>
        <taxon>Eukaryota</taxon>
        <taxon>Fungi</taxon>
        <taxon>Dikarya</taxon>
        <taxon>Ascomycota</taxon>
        <taxon>Pezizomycotina</taxon>
        <taxon>Eurotiomycetes</taxon>
        <taxon>Chaetothyriomycetidae</taxon>
        <taxon>Chaetothyriales</taxon>
        <taxon>Herpotrichiellaceae</taxon>
        <taxon>Cladophialophora</taxon>
    </lineage>
</organism>
<dbReference type="OrthoDB" id="5986190at2759"/>
<dbReference type="SUPFAM" id="SSF56112">
    <property type="entry name" value="Protein kinase-like (PK-like)"/>
    <property type="match status" value="1"/>
</dbReference>
<keyword evidence="3" id="KW-1185">Reference proteome</keyword>
<accession>A0A0D2EWL3</accession>
<dbReference type="HOGENOM" id="CLU_1578344_0_0_1"/>
<dbReference type="AlphaFoldDB" id="A0A0D2EWL3"/>
<feature type="compositionally biased region" description="Basic and acidic residues" evidence="1">
    <location>
        <begin position="91"/>
        <end position="100"/>
    </location>
</feature>
<dbReference type="VEuPathDB" id="FungiDB:Z519_05567"/>
<sequence length="169" mass="18334">MAAAPGECVGRMTTNILLEWGETDLESFFAEREPPVLGSEEKSTGREFNGQHTSSAIEFQAQHPGFAKFVLKKPNNTTYLSGGTSTYGAPELERSPKSKAPDPVSQSIDIWSFGCVFSIAATWVALGYKGILVYERLREDAIKVISSVQQAKRPPASQIIPANQIAPTS</sequence>
<dbReference type="InterPro" id="IPR011009">
    <property type="entry name" value="Kinase-like_dom_sf"/>
</dbReference>
<gene>
    <name evidence="2" type="ORF">Z519_05567</name>
</gene>
<proteinExistence type="predicted"/>